<evidence type="ECO:0000256" key="3">
    <source>
        <dbReference type="ARBA" id="ARBA00022448"/>
    </source>
</evidence>
<comment type="similarity">
    <text evidence="2 13">Belongs to the ATPase protein 8 family.</text>
</comment>
<dbReference type="GO" id="GO:0015986">
    <property type="term" value="P:proton motive force-driven ATP synthesis"/>
    <property type="evidence" value="ECO:0007669"/>
    <property type="project" value="InterPro"/>
</dbReference>
<evidence type="ECO:0000256" key="12">
    <source>
        <dbReference type="ARBA" id="ARBA00023310"/>
    </source>
</evidence>
<keyword evidence="9 13" id="KW-0406">Ion transport</keyword>
<evidence type="ECO:0000313" key="15">
    <source>
        <dbReference type="EMBL" id="CAD87992.1"/>
    </source>
</evidence>
<keyword evidence="7 14" id="KW-1133">Transmembrane helix</keyword>
<sequence>MPQLNTSTWLLTISPMLLTLFTLLQLKLSKHFYLPSPKPTLTELQKQKTPWNNTWTKIYLPPSQPL</sequence>
<comment type="subcellular location">
    <subcellularLocation>
        <location evidence="1 13">Mitochondrion membrane</location>
        <topology evidence="1 13">Single-pass membrane protein</topology>
    </subcellularLocation>
</comment>
<keyword evidence="5 13" id="KW-0812">Transmembrane</keyword>
<evidence type="ECO:0000256" key="9">
    <source>
        <dbReference type="ARBA" id="ARBA00023065"/>
    </source>
</evidence>
<evidence type="ECO:0000256" key="7">
    <source>
        <dbReference type="ARBA" id="ARBA00022989"/>
    </source>
</evidence>
<proteinExistence type="inferred from homology"/>
<dbReference type="PANTHER" id="PTHR13722">
    <property type="entry name" value="ATP SYNTHASE PROTEIN 8"/>
    <property type="match status" value="1"/>
</dbReference>
<dbReference type="EMBL" id="AJ554059">
    <property type="protein sequence ID" value="CAD87992.1"/>
    <property type="molecule type" value="Genomic_DNA"/>
</dbReference>
<feature type="transmembrane region" description="Helical" evidence="14">
    <location>
        <begin position="6"/>
        <end position="24"/>
    </location>
</feature>
<evidence type="ECO:0000256" key="4">
    <source>
        <dbReference type="ARBA" id="ARBA00022547"/>
    </source>
</evidence>
<keyword evidence="6 13" id="KW-0375">Hydrogen ion transport</keyword>
<keyword evidence="11 14" id="KW-0472">Membrane</keyword>
<accession>Q70RT2</accession>
<geneLocation type="mitochondrion" evidence="15"/>
<keyword evidence="12" id="KW-0066">ATP synthesis</keyword>
<keyword evidence="3 13" id="KW-0813">Transport</keyword>
<keyword evidence="10 13" id="KW-0496">Mitochondrion</keyword>
<evidence type="ECO:0000256" key="13">
    <source>
        <dbReference type="RuleBase" id="RU003661"/>
    </source>
</evidence>
<gene>
    <name evidence="15" type="primary">atpase8</name>
</gene>
<keyword evidence="8" id="KW-0007">Acetylation</keyword>
<reference evidence="15" key="1">
    <citation type="journal article" date="2004" name="Gene">
        <title>Mitogenomic analyses provide new insights into cetacean origin and evolution.</title>
        <authorList>
            <person name="Arnason U."/>
            <person name="Gullberg A."/>
            <person name="Janke A."/>
        </authorList>
    </citation>
    <scope>NUCLEOTIDE SEQUENCE</scope>
</reference>
<evidence type="ECO:0000256" key="8">
    <source>
        <dbReference type="ARBA" id="ARBA00022990"/>
    </source>
</evidence>
<dbReference type="InterPro" id="IPR039017">
    <property type="entry name" value="ATP8_mammal"/>
</dbReference>
<keyword evidence="4 13" id="KW-0138">CF(0)</keyword>
<dbReference type="InterPro" id="IPR001421">
    <property type="entry name" value="ATP8_metazoa"/>
</dbReference>
<evidence type="ECO:0000256" key="2">
    <source>
        <dbReference type="ARBA" id="ARBA00008892"/>
    </source>
</evidence>
<dbReference type="Pfam" id="PF00895">
    <property type="entry name" value="ATP-synt_8"/>
    <property type="match status" value="1"/>
</dbReference>
<name>Q70RT2_INIGE</name>
<dbReference type="GO" id="GO:0045259">
    <property type="term" value="C:proton-transporting ATP synthase complex"/>
    <property type="evidence" value="ECO:0007669"/>
    <property type="project" value="UniProtKB-KW"/>
</dbReference>
<evidence type="ECO:0000256" key="5">
    <source>
        <dbReference type="ARBA" id="ARBA00022692"/>
    </source>
</evidence>
<dbReference type="PANTHER" id="PTHR13722:SF0">
    <property type="entry name" value="ATP SYNTHASE PROTEIN 8"/>
    <property type="match status" value="1"/>
</dbReference>
<organism evidence="15">
    <name type="scientific">Inia geoffrensis</name>
    <name type="common">Amazon river dolphin</name>
    <name type="synonym">Delphinus geoffrensis</name>
    <dbReference type="NCBI Taxonomy" id="9725"/>
    <lineage>
        <taxon>Eukaryota</taxon>
        <taxon>Metazoa</taxon>
        <taxon>Chordata</taxon>
        <taxon>Craniata</taxon>
        <taxon>Vertebrata</taxon>
        <taxon>Euteleostomi</taxon>
        <taxon>Mammalia</taxon>
        <taxon>Eutheria</taxon>
        <taxon>Laurasiatheria</taxon>
        <taxon>Artiodactyla</taxon>
        <taxon>Whippomorpha</taxon>
        <taxon>Cetacea</taxon>
        <taxon>Odontoceti</taxon>
        <taxon>Iniidae</taxon>
        <taxon>Inia</taxon>
    </lineage>
</organism>
<evidence type="ECO:0000256" key="14">
    <source>
        <dbReference type="SAM" id="Phobius"/>
    </source>
</evidence>
<evidence type="ECO:0000256" key="1">
    <source>
        <dbReference type="ARBA" id="ARBA00004304"/>
    </source>
</evidence>
<evidence type="ECO:0000256" key="6">
    <source>
        <dbReference type="ARBA" id="ARBA00022781"/>
    </source>
</evidence>
<evidence type="ECO:0000256" key="11">
    <source>
        <dbReference type="ARBA" id="ARBA00023136"/>
    </source>
</evidence>
<dbReference type="GO" id="GO:0015078">
    <property type="term" value="F:proton transmembrane transporter activity"/>
    <property type="evidence" value="ECO:0007669"/>
    <property type="project" value="InterPro"/>
</dbReference>
<dbReference type="GO" id="GO:0031966">
    <property type="term" value="C:mitochondrial membrane"/>
    <property type="evidence" value="ECO:0007669"/>
    <property type="project" value="UniProtKB-SubCell"/>
</dbReference>
<evidence type="ECO:0000256" key="10">
    <source>
        <dbReference type="ARBA" id="ARBA00023128"/>
    </source>
</evidence>
<protein>
    <recommendedName>
        <fullName evidence="13">ATP synthase complex subunit 8</fullName>
    </recommendedName>
</protein>
<dbReference type="AlphaFoldDB" id="Q70RT2"/>